<keyword evidence="2" id="KW-0677">Repeat</keyword>
<evidence type="ECO:0000256" key="3">
    <source>
        <dbReference type="PROSITE-ProRule" id="PRU00221"/>
    </source>
</evidence>
<dbReference type="InterPro" id="IPR019775">
    <property type="entry name" value="WD40_repeat_CS"/>
</dbReference>
<reference evidence="5 6" key="1">
    <citation type="submission" date="2020-04" db="EMBL/GenBank/DDBJ databases">
        <title>Perkinsus chesapeaki whole genome sequence.</title>
        <authorList>
            <person name="Bogema D.R."/>
        </authorList>
    </citation>
    <scope>NUCLEOTIDE SEQUENCE [LARGE SCALE GENOMIC DNA]</scope>
    <source>
        <strain evidence="5">ATCC PRA-425</strain>
    </source>
</reference>
<evidence type="ECO:0000256" key="4">
    <source>
        <dbReference type="SAM" id="MobiDB-lite"/>
    </source>
</evidence>
<dbReference type="InterPro" id="IPR015943">
    <property type="entry name" value="WD40/YVTN_repeat-like_dom_sf"/>
</dbReference>
<dbReference type="PROSITE" id="PS00678">
    <property type="entry name" value="WD_REPEATS_1"/>
    <property type="match status" value="1"/>
</dbReference>
<proteinExistence type="predicted"/>
<dbReference type="InterPro" id="IPR001680">
    <property type="entry name" value="WD40_rpt"/>
</dbReference>
<evidence type="ECO:0000256" key="2">
    <source>
        <dbReference type="ARBA" id="ARBA00022737"/>
    </source>
</evidence>
<dbReference type="SMART" id="SM00320">
    <property type="entry name" value="WD40"/>
    <property type="match status" value="5"/>
</dbReference>
<organism evidence="5 6">
    <name type="scientific">Perkinsus chesapeaki</name>
    <name type="common">Clam parasite</name>
    <name type="synonym">Perkinsus andrewsi</name>
    <dbReference type="NCBI Taxonomy" id="330153"/>
    <lineage>
        <taxon>Eukaryota</taxon>
        <taxon>Sar</taxon>
        <taxon>Alveolata</taxon>
        <taxon>Perkinsozoa</taxon>
        <taxon>Perkinsea</taxon>
        <taxon>Perkinsida</taxon>
        <taxon>Perkinsidae</taxon>
        <taxon>Perkinsus</taxon>
    </lineage>
</organism>
<protein>
    <submittedName>
        <fullName evidence="5">WD repeat-containing protein 89</fullName>
    </submittedName>
</protein>
<sequence>MSPVEFFPLARHADKGGGYILRICLLPNSLAVASQQRVGARVESVIRILDQSTLAQVTLLPSCHSQPITDLQVIPETGGRGLVSCSRDATAKIWDLRADPSSNPAASISVSNNNKDAQVFGASVNNNNVLAVGSDSDVLLFDMKAGKKKPYFTYTDAHMDIVNCVRFHPTKGNLCLTGGEDTLVNVLDVADLVNEDDGQAPKVTISAEDSVRSVCSAGKQGELIVASTCTEKLQVWNAITAQRCLETSGIREHPLLCAGSTEEDRQLGYIIDAQYDAINNRMFIIGGSTNGTVVCCELLDTATLTTHGVFHTGLADKGHEGVVRSAVLDTSGGSVFTGGEDGVVVSWGPNAGHTDLSDLKDGRTGSNRASRGASSVVSPY</sequence>
<dbReference type="Pfam" id="PF00400">
    <property type="entry name" value="WD40"/>
    <property type="match status" value="2"/>
</dbReference>
<name>A0A7J6N0M5_PERCH</name>
<dbReference type="Gene3D" id="2.130.10.10">
    <property type="entry name" value="YVTN repeat-like/Quinoprotein amine dehydrogenase"/>
    <property type="match status" value="2"/>
</dbReference>
<evidence type="ECO:0000313" key="5">
    <source>
        <dbReference type="EMBL" id="KAF4676990.1"/>
    </source>
</evidence>
<accession>A0A7J6N0M5</accession>
<dbReference type="InterPro" id="IPR036322">
    <property type="entry name" value="WD40_repeat_dom_sf"/>
</dbReference>
<dbReference type="PROSITE" id="PS50082">
    <property type="entry name" value="WD_REPEATS_2"/>
    <property type="match status" value="2"/>
</dbReference>
<gene>
    <name evidence="5" type="primary">WDR89</name>
    <name evidence="5" type="ORF">FOL47_003987</name>
</gene>
<feature type="compositionally biased region" description="Polar residues" evidence="4">
    <location>
        <begin position="364"/>
        <end position="380"/>
    </location>
</feature>
<dbReference type="OrthoDB" id="25131at2759"/>
<evidence type="ECO:0000256" key="1">
    <source>
        <dbReference type="ARBA" id="ARBA00022574"/>
    </source>
</evidence>
<dbReference type="PANTHER" id="PTHR22889:SF0">
    <property type="entry name" value="WD REPEAT-CONTAINING PROTEIN 89"/>
    <property type="match status" value="1"/>
</dbReference>
<dbReference type="InterPro" id="IPR039328">
    <property type="entry name" value="WDR89"/>
</dbReference>
<dbReference type="PANTHER" id="PTHR22889">
    <property type="entry name" value="WD REPEAT-CONTAINING PROTEIN 89"/>
    <property type="match status" value="1"/>
</dbReference>
<evidence type="ECO:0000313" key="6">
    <source>
        <dbReference type="Proteomes" id="UP000591131"/>
    </source>
</evidence>
<dbReference type="Proteomes" id="UP000591131">
    <property type="component" value="Unassembled WGS sequence"/>
</dbReference>
<feature type="repeat" description="WD" evidence="3">
    <location>
        <begin position="61"/>
        <end position="104"/>
    </location>
</feature>
<dbReference type="SUPFAM" id="SSF50978">
    <property type="entry name" value="WD40 repeat-like"/>
    <property type="match status" value="1"/>
</dbReference>
<feature type="repeat" description="WD" evidence="3">
    <location>
        <begin position="316"/>
        <end position="347"/>
    </location>
</feature>
<dbReference type="EMBL" id="JAAPAO010000023">
    <property type="protein sequence ID" value="KAF4676990.1"/>
    <property type="molecule type" value="Genomic_DNA"/>
</dbReference>
<feature type="region of interest" description="Disordered" evidence="4">
    <location>
        <begin position="355"/>
        <end position="380"/>
    </location>
</feature>
<dbReference type="AlphaFoldDB" id="A0A7J6N0M5"/>
<keyword evidence="1 3" id="KW-0853">WD repeat</keyword>
<comment type="caution">
    <text evidence="5">The sequence shown here is derived from an EMBL/GenBank/DDBJ whole genome shotgun (WGS) entry which is preliminary data.</text>
</comment>
<keyword evidence="6" id="KW-1185">Reference proteome</keyword>